<keyword evidence="2" id="KW-0808">Transferase</keyword>
<sequence length="164" mass="18118">MERKHTFNEVTREYERYRPRYPKELFEEIAASNSVTPTSPILEIGCGTGQATGGLVESGFDRITCIELGEKLAAAVREKFRHSPNVQVVHAHSKSGRRAPRGTIWRCRPRPFTSNSLRSSVTGWCMICFTRVEASGGCGSTHELTEDEKAAGEAVQAAGYRITA</sequence>
<organism evidence="5 6">
    <name type="scientific">Paenibacillus mucilaginosus 3016</name>
    <dbReference type="NCBI Taxonomy" id="1116391"/>
    <lineage>
        <taxon>Bacteria</taxon>
        <taxon>Bacillati</taxon>
        <taxon>Bacillota</taxon>
        <taxon>Bacilli</taxon>
        <taxon>Bacillales</taxon>
        <taxon>Paenibacillaceae</taxon>
        <taxon>Paenibacillus</taxon>
    </lineage>
</organism>
<dbReference type="GO" id="GO:0003723">
    <property type="term" value="F:RNA binding"/>
    <property type="evidence" value="ECO:0007669"/>
    <property type="project" value="UniProtKB-KW"/>
</dbReference>
<dbReference type="RefSeq" id="WP_014369767.1">
    <property type="nucleotide sequence ID" value="NC_016935.1"/>
</dbReference>
<dbReference type="GO" id="GO:0008168">
    <property type="term" value="F:methyltransferase activity"/>
    <property type="evidence" value="ECO:0007669"/>
    <property type="project" value="UniProtKB-KW"/>
</dbReference>
<evidence type="ECO:0000256" key="3">
    <source>
        <dbReference type="ARBA" id="ARBA00022691"/>
    </source>
</evidence>
<dbReference type="AlphaFoldDB" id="H6NCX3"/>
<evidence type="ECO:0000313" key="6">
    <source>
        <dbReference type="Proteomes" id="UP000007523"/>
    </source>
</evidence>
<keyword evidence="1" id="KW-0489">Methyltransferase</keyword>
<dbReference type="SUPFAM" id="SSF53335">
    <property type="entry name" value="S-adenosyl-L-methionine-dependent methyltransferases"/>
    <property type="match status" value="1"/>
</dbReference>
<dbReference type="Gene3D" id="3.40.50.150">
    <property type="entry name" value="Vaccinia Virus protein VP39"/>
    <property type="match status" value="1"/>
</dbReference>
<dbReference type="HOGENOM" id="CLU_1617368_0_0_9"/>
<keyword evidence="4" id="KW-0694">RNA-binding</keyword>
<dbReference type="Proteomes" id="UP000007523">
    <property type="component" value="Chromosome"/>
</dbReference>
<dbReference type="GO" id="GO:0032259">
    <property type="term" value="P:methylation"/>
    <property type="evidence" value="ECO:0007669"/>
    <property type="project" value="UniProtKB-KW"/>
</dbReference>
<dbReference type="Pfam" id="PF00398">
    <property type="entry name" value="RrnaAD"/>
    <property type="match status" value="1"/>
</dbReference>
<keyword evidence="3" id="KW-0949">S-adenosyl-L-methionine</keyword>
<evidence type="ECO:0000313" key="5">
    <source>
        <dbReference type="EMBL" id="AFC29455.1"/>
    </source>
</evidence>
<reference evidence="5 6" key="1">
    <citation type="journal article" date="2012" name="J. Bacteriol.">
        <title>Complete Genome Sequence of Paenibacillus mucilaginosus 3016, a Bacterium Functional as Microbial Fertilizer.</title>
        <authorList>
            <person name="Ma M."/>
            <person name="Wang Z."/>
            <person name="Li L."/>
            <person name="Jiang X."/>
            <person name="Guan D."/>
            <person name="Cao F."/>
            <person name="Chen H."/>
            <person name="Wang X."/>
            <person name="Shen D."/>
            <person name="Du B."/>
            <person name="Li J."/>
        </authorList>
    </citation>
    <scope>NUCLEOTIDE SEQUENCE [LARGE SCALE GENOMIC DNA]</scope>
    <source>
        <strain evidence="5 6">3016</strain>
    </source>
</reference>
<evidence type="ECO:0000256" key="1">
    <source>
        <dbReference type="ARBA" id="ARBA00022603"/>
    </source>
</evidence>
<dbReference type="EMBL" id="CP003235">
    <property type="protein sequence ID" value="AFC29455.1"/>
    <property type="molecule type" value="Genomic_DNA"/>
</dbReference>
<evidence type="ECO:0000256" key="2">
    <source>
        <dbReference type="ARBA" id="ARBA00022679"/>
    </source>
</evidence>
<name>H6NCX3_9BACL</name>
<dbReference type="InterPro" id="IPR029063">
    <property type="entry name" value="SAM-dependent_MTases_sf"/>
</dbReference>
<keyword evidence="6" id="KW-1185">Reference proteome</keyword>
<evidence type="ECO:0000256" key="4">
    <source>
        <dbReference type="ARBA" id="ARBA00022884"/>
    </source>
</evidence>
<dbReference type="KEGG" id="pmq:PM3016_2571"/>
<accession>H6NCX3</accession>
<proteinExistence type="predicted"/>
<gene>
    <name evidence="5" type="ORF">PM3016_2571</name>
</gene>
<dbReference type="STRING" id="1116391.PM3016_2571"/>
<dbReference type="CDD" id="cd02440">
    <property type="entry name" value="AdoMet_MTases"/>
    <property type="match status" value="1"/>
</dbReference>
<evidence type="ECO:0008006" key="7">
    <source>
        <dbReference type="Google" id="ProtNLM"/>
    </source>
</evidence>
<dbReference type="InterPro" id="IPR001737">
    <property type="entry name" value="KsgA/Erm"/>
</dbReference>
<protein>
    <recommendedName>
        <fullName evidence="7">Methyltransferase domain-containing protein</fullName>
    </recommendedName>
</protein>